<comment type="caution">
    <text evidence="2">The sequence shown here is derived from an EMBL/GenBank/DDBJ whole genome shotgun (WGS) entry which is preliminary data.</text>
</comment>
<evidence type="ECO:0000256" key="1">
    <source>
        <dbReference type="SAM" id="SignalP"/>
    </source>
</evidence>
<keyword evidence="3" id="KW-1185">Reference proteome</keyword>
<evidence type="ECO:0000313" key="3">
    <source>
        <dbReference type="Proteomes" id="UP001236258"/>
    </source>
</evidence>
<dbReference type="Proteomes" id="UP001236258">
    <property type="component" value="Unassembled WGS sequence"/>
</dbReference>
<feature type="chain" id="PRO_5047138997" description="DUF4426 domain-containing protein" evidence="1">
    <location>
        <begin position="18"/>
        <end position="154"/>
    </location>
</feature>
<gene>
    <name evidence="2" type="ORF">Q3O59_06865</name>
</gene>
<accession>A0ABT9GP51</accession>
<proteinExistence type="predicted"/>
<evidence type="ECO:0000313" key="2">
    <source>
        <dbReference type="EMBL" id="MDP4528753.1"/>
    </source>
</evidence>
<dbReference type="EMBL" id="JAUZVY010000002">
    <property type="protein sequence ID" value="MDP4528753.1"/>
    <property type="molecule type" value="Genomic_DNA"/>
</dbReference>
<name>A0ABT9GP51_9GAMM</name>
<reference evidence="2 3" key="1">
    <citation type="submission" date="2023-08" db="EMBL/GenBank/DDBJ databases">
        <authorList>
            <person name="Joshi A."/>
            <person name="Thite S."/>
        </authorList>
    </citation>
    <scope>NUCLEOTIDE SEQUENCE [LARGE SCALE GENOMIC DNA]</scope>
    <source>
        <strain evidence="2 3">1E1</strain>
    </source>
</reference>
<feature type="signal peptide" evidence="1">
    <location>
        <begin position="1"/>
        <end position="17"/>
    </location>
</feature>
<keyword evidence="1" id="KW-0732">Signal</keyword>
<organism evidence="2 3">
    <name type="scientific">Alkalimonas delamerensis</name>
    <dbReference type="NCBI Taxonomy" id="265981"/>
    <lineage>
        <taxon>Bacteria</taxon>
        <taxon>Pseudomonadati</taxon>
        <taxon>Pseudomonadota</taxon>
        <taxon>Gammaproteobacteria</taxon>
        <taxon>Alkalimonas</taxon>
    </lineage>
</organism>
<evidence type="ECO:0008006" key="4">
    <source>
        <dbReference type="Google" id="ProtNLM"/>
    </source>
</evidence>
<protein>
    <recommendedName>
        <fullName evidence="4">DUF4426 domain-containing protein</fullName>
    </recommendedName>
</protein>
<dbReference type="PROSITE" id="PS51257">
    <property type="entry name" value="PROKAR_LIPOPROTEIN"/>
    <property type="match status" value="1"/>
</dbReference>
<sequence>MRFFILVLLLILTGCSAAPNHPASGGFVAKSDTMEIIRKAAASAPYGVVGEYVLSIQATGKQGHVVYLNTELDYRDQRNVTVALHPNIIPQLEAQYGVRAEEFFIGKTIRVEGAAQRVRIDFINDQRKPSGKYYFQTHIRILNAAQIEVVNDSA</sequence>
<dbReference type="RefSeq" id="WP_305944864.1">
    <property type="nucleotide sequence ID" value="NZ_JAUZVY010000002.1"/>
</dbReference>